<feature type="region of interest" description="Disordered" evidence="1">
    <location>
        <begin position="141"/>
        <end position="177"/>
    </location>
</feature>
<dbReference type="EMBL" id="BAABUK010000019">
    <property type="protein sequence ID" value="GAA5814054.1"/>
    <property type="molecule type" value="Genomic_DNA"/>
</dbReference>
<dbReference type="Proteomes" id="UP001473302">
    <property type="component" value="Unassembled WGS sequence"/>
</dbReference>
<dbReference type="Gene3D" id="1.10.8.270">
    <property type="entry name" value="putative rabgap domain of human tbc1 domain family member 14 like domains"/>
    <property type="match status" value="1"/>
</dbReference>
<dbReference type="SUPFAM" id="SSF47923">
    <property type="entry name" value="Ypt/Rab-GAP domain of gyp1p"/>
    <property type="match status" value="2"/>
</dbReference>
<dbReference type="PANTHER" id="PTHR47219">
    <property type="entry name" value="RAB GTPASE-ACTIVATING PROTEIN 1-LIKE"/>
    <property type="match status" value="1"/>
</dbReference>
<organism evidence="3 4">
    <name type="scientific">Mucor flavus</name>
    <dbReference type="NCBI Taxonomy" id="439312"/>
    <lineage>
        <taxon>Eukaryota</taxon>
        <taxon>Fungi</taxon>
        <taxon>Fungi incertae sedis</taxon>
        <taxon>Mucoromycota</taxon>
        <taxon>Mucoromycotina</taxon>
        <taxon>Mucoromycetes</taxon>
        <taxon>Mucorales</taxon>
        <taxon>Mucorineae</taxon>
        <taxon>Mucoraceae</taxon>
        <taxon>Mucor</taxon>
    </lineage>
</organism>
<name>A0ABP9Z4L3_9FUNG</name>
<sequence>MSSRESNMNQLKGRVRSSSFNHSVIRRQQSDLEFPTRRPSFDSHRYEQKRPVQPKGSHSNFLAVSRKHNAGASSIDDSGSEEEEETRQQPMSIKTNLEPLIVGKDLNIDIDGYILRDYYLDSPISPAKSIRTAKKGVFGMLSSKNSSTTTTSSSQLYDDGSNPIYPPPQKPSGQRDQYGFLKSSQWITDDEFNGFENYYAPIMKRRLLKWRQLLSENNDQWPQRSGKIKRYIRKGIPPELRGQAWLHYSGAKARMDANKGLYLDLVQRAEDLGSKNENLDIIERDLHRTFPENIQFRPYANEGSNTPPATPEEKMNIPIIKSLRRLLLAFSIYSPSIGYCQSLNYIAGMLLLFMSEEEAFWTFVMTITVILPPNVYDVTMEGANIDQNVLMILISERYPHLWNRISGGKTFWECEEDGTGMPTCSLVTSHWFLTLYINILPIESVLRVWDSILTLLLIYQSISDGQKVLFRIALGIFKLNESEILAVNDPLEVFQVIQNMPKRMVDCHKLIDGTYLQFASTTRVSDEEIADRRELFKRRRDERRRNIPVQKGGKLLKRSTVRGAIIHRAKEARYYVERAKTVRK</sequence>
<dbReference type="InterPro" id="IPR050302">
    <property type="entry name" value="Rab_GAP_TBC_domain"/>
</dbReference>
<comment type="caution">
    <text evidence="3">The sequence shown here is derived from an EMBL/GenBank/DDBJ whole genome shotgun (WGS) entry which is preliminary data.</text>
</comment>
<feature type="compositionally biased region" description="Polar residues" evidence="1">
    <location>
        <begin position="1"/>
        <end position="22"/>
    </location>
</feature>
<dbReference type="InterPro" id="IPR000195">
    <property type="entry name" value="Rab-GAP-TBC_dom"/>
</dbReference>
<dbReference type="PROSITE" id="PS50086">
    <property type="entry name" value="TBC_RABGAP"/>
    <property type="match status" value="1"/>
</dbReference>
<proteinExistence type="predicted"/>
<evidence type="ECO:0000259" key="2">
    <source>
        <dbReference type="PROSITE" id="PS50086"/>
    </source>
</evidence>
<evidence type="ECO:0000256" key="1">
    <source>
        <dbReference type="SAM" id="MobiDB-lite"/>
    </source>
</evidence>
<dbReference type="Gene3D" id="1.10.10.750">
    <property type="entry name" value="Ypt/Rab-GAP domain of gyp1p, domain 1"/>
    <property type="match status" value="1"/>
</dbReference>
<dbReference type="Gene3D" id="1.10.472.80">
    <property type="entry name" value="Ypt/Rab-GAP domain of gyp1p, domain 3"/>
    <property type="match status" value="1"/>
</dbReference>
<evidence type="ECO:0000313" key="4">
    <source>
        <dbReference type="Proteomes" id="UP001473302"/>
    </source>
</evidence>
<dbReference type="PANTHER" id="PTHR47219:SF20">
    <property type="entry name" value="TBC1 DOMAIN FAMILY MEMBER 2B"/>
    <property type="match status" value="1"/>
</dbReference>
<evidence type="ECO:0000313" key="3">
    <source>
        <dbReference type="EMBL" id="GAA5814054.1"/>
    </source>
</evidence>
<reference evidence="3 4" key="1">
    <citation type="submission" date="2024-04" db="EMBL/GenBank/DDBJ databases">
        <title>genome sequences of Mucor flavus KT1a and Helicostylum pulchrum KT1b strains isolated from the surface of a dry-aged beef.</title>
        <authorList>
            <person name="Toyotome T."/>
            <person name="Hosono M."/>
            <person name="Torimaru M."/>
            <person name="Fukuda K."/>
            <person name="Mikami N."/>
        </authorList>
    </citation>
    <scope>NUCLEOTIDE SEQUENCE [LARGE SCALE GENOMIC DNA]</scope>
    <source>
        <strain evidence="3 4">KT1a</strain>
    </source>
</reference>
<feature type="compositionally biased region" description="Low complexity" evidence="1">
    <location>
        <begin position="142"/>
        <end position="154"/>
    </location>
</feature>
<feature type="domain" description="Rab-GAP TBC" evidence="2">
    <location>
        <begin position="235"/>
        <end position="456"/>
    </location>
</feature>
<dbReference type="Pfam" id="PF00566">
    <property type="entry name" value="RabGAP-TBC"/>
    <property type="match status" value="1"/>
</dbReference>
<dbReference type="InterPro" id="IPR035969">
    <property type="entry name" value="Rab-GAP_TBC_sf"/>
</dbReference>
<dbReference type="SMART" id="SM00164">
    <property type="entry name" value="TBC"/>
    <property type="match status" value="1"/>
</dbReference>
<feature type="region of interest" description="Disordered" evidence="1">
    <location>
        <begin position="1"/>
        <end position="93"/>
    </location>
</feature>
<keyword evidence="4" id="KW-1185">Reference proteome</keyword>
<gene>
    <name evidence="3" type="ORF">MFLAVUS_007544</name>
</gene>
<protein>
    <recommendedName>
        <fullName evidence="2">Rab-GAP TBC domain-containing protein</fullName>
    </recommendedName>
</protein>
<accession>A0ABP9Z4L3</accession>
<feature type="compositionally biased region" description="Basic and acidic residues" evidence="1">
    <location>
        <begin position="28"/>
        <end position="50"/>
    </location>
</feature>